<proteinExistence type="predicted"/>
<dbReference type="EMBL" id="JACBKZ010000001">
    <property type="protein sequence ID" value="KAF5959297.1"/>
    <property type="molecule type" value="Genomic_DNA"/>
</dbReference>
<dbReference type="AlphaFoldDB" id="A0A7J7I3V0"/>
<reference evidence="1 2" key="2">
    <citation type="submission" date="2020-07" db="EMBL/GenBank/DDBJ databases">
        <title>Genome assembly of wild tea tree DASZ reveals pedigree and selection history of tea varieties.</title>
        <authorList>
            <person name="Zhang W."/>
        </authorList>
    </citation>
    <scope>NUCLEOTIDE SEQUENCE [LARGE SCALE GENOMIC DNA]</scope>
    <source>
        <strain evidence="2">cv. G240</strain>
        <tissue evidence="1">Leaf</tissue>
    </source>
</reference>
<gene>
    <name evidence="1" type="ORF">HYC85_000506</name>
</gene>
<evidence type="ECO:0000313" key="2">
    <source>
        <dbReference type="Proteomes" id="UP000593564"/>
    </source>
</evidence>
<accession>A0A7J7I3V0</accession>
<reference evidence="2" key="1">
    <citation type="journal article" date="2020" name="Nat. Commun.">
        <title>Genome assembly of wild tea tree DASZ reveals pedigree and selection history of tea varieties.</title>
        <authorList>
            <person name="Zhang W."/>
            <person name="Zhang Y."/>
            <person name="Qiu H."/>
            <person name="Guo Y."/>
            <person name="Wan H."/>
            <person name="Zhang X."/>
            <person name="Scossa F."/>
            <person name="Alseekh S."/>
            <person name="Zhang Q."/>
            <person name="Wang P."/>
            <person name="Xu L."/>
            <person name="Schmidt M.H."/>
            <person name="Jia X."/>
            <person name="Li D."/>
            <person name="Zhu A."/>
            <person name="Guo F."/>
            <person name="Chen W."/>
            <person name="Ni D."/>
            <person name="Usadel B."/>
            <person name="Fernie A.R."/>
            <person name="Wen W."/>
        </authorList>
    </citation>
    <scope>NUCLEOTIDE SEQUENCE [LARGE SCALE GENOMIC DNA]</scope>
    <source>
        <strain evidence="2">cv. G240</strain>
    </source>
</reference>
<keyword evidence="2" id="KW-1185">Reference proteome</keyword>
<evidence type="ECO:0000313" key="1">
    <source>
        <dbReference type="EMBL" id="KAF5959297.1"/>
    </source>
</evidence>
<sequence>MDTPGEMQPDLLRKERKIRVHNLSAQELLVVSPLNINLVLALEKDPDYLAEATEYLERAISKERHVEGIKHLERVANLKEPKDSKRKAHYYDAFILLARYELGVIYYWSFHVDTYNFALLTLNGVSIDFFRALYKEGRKAEAAKYLHIAVVYDFAYNVYLEQCDNDDDKFVGDLANTRRRGDY</sequence>
<organism evidence="1 2">
    <name type="scientific">Camellia sinensis</name>
    <name type="common">Tea plant</name>
    <name type="synonym">Thea sinensis</name>
    <dbReference type="NCBI Taxonomy" id="4442"/>
    <lineage>
        <taxon>Eukaryota</taxon>
        <taxon>Viridiplantae</taxon>
        <taxon>Streptophyta</taxon>
        <taxon>Embryophyta</taxon>
        <taxon>Tracheophyta</taxon>
        <taxon>Spermatophyta</taxon>
        <taxon>Magnoliopsida</taxon>
        <taxon>eudicotyledons</taxon>
        <taxon>Gunneridae</taxon>
        <taxon>Pentapetalae</taxon>
        <taxon>asterids</taxon>
        <taxon>Ericales</taxon>
        <taxon>Theaceae</taxon>
        <taxon>Camellia</taxon>
    </lineage>
</organism>
<name>A0A7J7I3V0_CAMSI</name>
<comment type="caution">
    <text evidence="1">The sequence shown here is derived from an EMBL/GenBank/DDBJ whole genome shotgun (WGS) entry which is preliminary data.</text>
</comment>
<dbReference type="Proteomes" id="UP000593564">
    <property type="component" value="Unassembled WGS sequence"/>
</dbReference>
<protein>
    <submittedName>
        <fullName evidence="1">Uncharacterized protein</fullName>
    </submittedName>
</protein>